<proteinExistence type="predicted"/>
<reference evidence="1 2" key="1">
    <citation type="submission" date="2020-01" db="EMBL/GenBank/DDBJ databases">
        <title>Insect and environment-associated Actinomycetes.</title>
        <authorList>
            <person name="Currrie C."/>
            <person name="Chevrette M."/>
            <person name="Carlson C."/>
            <person name="Stubbendieck R."/>
            <person name="Wendt-Pienkowski E."/>
        </authorList>
    </citation>
    <scope>NUCLEOTIDE SEQUENCE [LARGE SCALE GENOMIC DNA]</scope>
    <source>
        <strain evidence="1 2">SID7590</strain>
    </source>
</reference>
<dbReference type="RefSeq" id="WP_164205226.1">
    <property type="nucleotide sequence ID" value="NZ_JAAGMP010001046.1"/>
</dbReference>
<gene>
    <name evidence="1" type="ORF">G3I50_23595</name>
</gene>
<name>A0A7K3S121_9ACTN</name>
<organism evidence="1 2">
    <name type="scientific">Streptomyces parvus</name>
    <dbReference type="NCBI Taxonomy" id="66428"/>
    <lineage>
        <taxon>Bacteria</taxon>
        <taxon>Bacillati</taxon>
        <taxon>Actinomycetota</taxon>
        <taxon>Actinomycetes</taxon>
        <taxon>Kitasatosporales</taxon>
        <taxon>Streptomycetaceae</taxon>
        <taxon>Streptomyces</taxon>
    </lineage>
</organism>
<evidence type="ECO:0000313" key="1">
    <source>
        <dbReference type="EMBL" id="NEC21204.1"/>
    </source>
</evidence>
<comment type="caution">
    <text evidence="1">The sequence shown here is derived from an EMBL/GenBank/DDBJ whole genome shotgun (WGS) entry which is preliminary data.</text>
</comment>
<dbReference type="AlphaFoldDB" id="A0A7K3S121"/>
<dbReference type="Proteomes" id="UP000469670">
    <property type="component" value="Unassembled WGS sequence"/>
</dbReference>
<protein>
    <submittedName>
        <fullName evidence="1">Uncharacterized protein</fullName>
    </submittedName>
</protein>
<evidence type="ECO:0000313" key="2">
    <source>
        <dbReference type="Proteomes" id="UP000469670"/>
    </source>
</evidence>
<accession>A0A7K3S121</accession>
<dbReference type="EMBL" id="JAAGMP010001046">
    <property type="protein sequence ID" value="NEC21204.1"/>
    <property type="molecule type" value="Genomic_DNA"/>
</dbReference>
<sequence length="103" mass="12288">MPVWFLPETDEERRLAPLIDKWMRGEDKEPCWLCKRESRKTTYGYMCWECQEARPIWEAHMAAAVKTEYDRRAAAYDGMCQSCALVRVRGAFECEPCTKWWEV</sequence>